<comment type="caution">
    <text evidence="1">The sequence shown here is derived from an EMBL/GenBank/DDBJ whole genome shotgun (WGS) entry which is preliminary data.</text>
</comment>
<dbReference type="EMBL" id="JAVGXC010000006">
    <property type="protein sequence ID" value="MDR0189046.1"/>
    <property type="molecule type" value="Genomic_DNA"/>
</dbReference>
<proteinExistence type="predicted"/>
<gene>
    <name evidence="1" type="ORF">RCO22_08870</name>
</gene>
<dbReference type="RefSeq" id="WP_219272575.1">
    <property type="nucleotide sequence ID" value="NZ_JAVGXC010000006.1"/>
</dbReference>
<accession>A0ABU1CP69</accession>
<dbReference type="Proteomes" id="UP001224477">
    <property type="component" value="Unassembled WGS sequence"/>
</dbReference>
<evidence type="ECO:0000313" key="2">
    <source>
        <dbReference type="Proteomes" id="UP001224477"/>
    </source>
</evidence>
<reference evidence="1 2" key="1">
    <citation type="journal article" date="2023" name="Microbiol. Resour. Announc.">
        <title>Whole-genome sequence of Pseudomonas yamanorum OLsAu1 isolated from the edible ectomycorrhizal mushroom Lactarius sp. section Deliciosi.</title>
        <authorList>
            <person name="Ramirez-Mendoza R."/>
            <person name="Angeles-Argaiz R.E."/>
            <person name="Hernandez-Oaxaca D."/>
            <person name="Aguirre-Beltran L."/>
            <person name="Almaraz-Suarez J."/>
            <person name="Perez-Moreno J."/>
        </authorList>
    </citation>
    <scope>NUCLEOTIDE SEQUENCE [LARGE SCALE GENOMIC DNA]</scope>
    <source>
        <strain evidence="1 2">OLsAu1</strain>
    </source>
</reference>
<protein>
    <submittedName>
        <fullName evidence="1">Uncharacterized protein</fullName>
    </submittedName>
</protein>
<evidence type="ECO:0000313" key="1">
    <source>
        <dbReference type="EMBL" id="MDR0189046.1"/>
    </source>
</evidence>
<organism evidence="1 2">
    <name type="scientific">Pseudomonas yamanorum</name>
    <dbReference type="NCBI Taxonomy" id="515393"/>
    <lineage>
        <taxon>Bacteria</taxon>
        <taxon>Pseudomonadati</taxon>
        <taxon>Pseudomonadota</taxon>
        <taxon>Gammaproteobacteria</taxon>
        <taxon>Pseudomonadales</taxon>
        <taxon>Pseudomonadaceae</taxon>
        <taxon>Pseudomonas</taxon>
    </lineage>
</organism>
<name>A0ABU1CP69_9PSED</name>
<keyword evidence="2" id="KW-1185">Reference proteome</keyword>
<sequence length="486" mass="53053">MPSQSHTASLTPSNVPEALERLVIPGMTQNVPGYDGGLPEWLFASGLTAQVNNSWGAQPGDMITVGEQIDPLNIRAMAIKQLEPGDELQAHFFFSLPQKNLPDGEFKLGYVLHRAGGVPGQFSLPLNVLIKTDLPGGPDSGHLPEGHPALSFSLSALQIYPPEAARGVIATIEPYPNMHAQDVIHFQWGGLTLLQPVEGVGQQTHISISHAQIVEAGDSYGLLVNFYPVDLVGNPSVQSSRYLEVVVDLAGAKPDGPAIITDDPLGYIDPDRLNGESLQLELYTTAQVGKPGDLYDISFRAYPPLGGVVTYRGFEEIVRAGVPVNHPVPYSVVRAAAGGKIETSFVLRKRTEPSDLVSQKTFARVRGSVVRLAAAFFERYPGHVVAPIPDSAIVSIPWYPWCKPTDSITVILRYVKSLNETIVFSEPRVVGTSWADGAPIRRLIYRKDLERFEGFSPELYYVYESAQVRARSLDLNESVRQRVQIG</sequence>